<proteinExistence type="predicted"/>
<comment type="caution">
    <text evidence="1">The sequence shown here is derived from an EMBL/GenBank/DDBJ whole genome shotgun (WGS) entry which is preliminary data.</text>
</comment>
<protein>
    <submittedName>
        <fullName evidence="1">Uncharacterized protein</fullName>
    </submittedName>
</protein>
<reference evidence="1" key="1">
    <citation type="submission" date="2019-08" db="EMBL/GenBank/DDBJ databases">
        <authorList>
            <person name="Kucharzyk K."/>
            <person name="Murdoch R.W."/>
            <person name="Higgins S."/>
            <person name="Loffler F."/>
        </authorList>
    </citation>
    <scope>NUCLEOTIDE SEQUENCE</scope>
</reference>
<organism evidence="1">
    <name type="scientific">bioreactor metagenome</name>
    <dbReference type="NCBI Taxonomy" id="1076179"/>
    <lineage>
        <taxon>unclassified sequences</taxon>
        <taxon>metagenomes</taxon>
        <taxon>ecological metagenomes</taxon>
    </lineage>
</organism>
<name>A0A645CK29_9ZZZZ</name>
<dbReference type="AlphaFoldDB" id="A0A645CK29"/>
<dbReference type="EMBL" id="VSSQ01027858">
    <property type="protein sequence ID" value="MPM77307.1"/>
    <property type="molecule type" value="Genomic_DNA"/>
</dbReference>
<gene>
    <name evidence="1" type="ORF">SDC9_124310</name>
</gene>
<accession>A0A645CK29</accession>
<sequence length="100" mass="11722">MKRLKEVYRCVVCGGDMHIIKFDKEDRKVYYRCIKCGYEETLTFEEAGVDDEDYGFFILKEDGTLIWECPDSGLTTENVDGNTDFEHYYDIDNLCPDCCE</sequence>
<evidence type="ECO:0000313" key="1">
    <source>
        <dbReference type="EMBL" id="MPM77307.1"/>
    </source>
</evidence>